<dbReference type="PANTHER" id="PTHR47993:SF395">
    <property type="entry name" value="JACALIN-RELATED LECTIN 37-RELATED"/>
    <property type="match status" value="1"/>
</dbReference>
<dbReference type="InterPro" id="IPR017451">
    <property type="entry name" value="F-box-assoc_interact_dom"/>
</dbReference>
<evidence type="ECO:0000313" key="3">
    <source>
        <dbReference type="EMBL" id="EXB83234.1"/>
    </source>
</evidence>
<dbReference type="Proteomes" id="UP000030645">
    <property type="component" value="Unassembled WGS sequence"/>
</dbReference>
<organism evidence="3 4">
    <name type="scientific">Morus notabilis</name>
    <dbReference type="NCBI Taxonomy" id="981085"/>
    <lineage>
        <taxon>Eukaryota</taxon>
        <taxon>Viridiplantae</taxon>
        <taxon>Streptophyta</taxon>
        <taxon>Embryophyta</taxon>
        <taxon>Tracheophyta</taxon>
        <taxon>Spermatophyta</taxon>
        <taxon>Magnoliopsida</taxon>
        <taxon>eudicotyledons</taxon>
        <taxon>Gunneridae</taxon>
        <taxon>Pentapetalae</taxon>
        <taxon>rosids</taxon>
        <taxon>fabids</taxon>
        <taxon>Rosales</taxon>
        <taxon>Moraceae</taxon>
        <taxon>Moreae</taxon>
        <taxon>Morus</taxon>
    </lineage>
</organism>
<feature type="domain" description="F-box associated beta-propeller type 1" evidence="2">
    <location>
        <begin position="20"/>
        <end position="141"/>
    </location>
</feature>
<keyword evidence="1" id="KW-0812">Transmembrane</keyword>
<keyword evidence="4" id="KW-1185">Reference proteome</keyword>
<dbReference type="AlphaFoldDB" id="W9RL91"/>
<keyword evidence="1" id="KW-1133">Transmembrane helix</keyword>
<accession>W9RL91</accession>
<dbReference type="OrthoDB" id="1867629at2759"/>
<dbReference type="STRING" id="981085.W9RL91"/>
<dbReference type="NCBIfam" id="TIGR01640">
    <property type="entry name" value="F_box_assoc_1"/>
    <property type="match status" value="1"/>
</dbReference>
<reference evidence="4" key="1">
    <citation type="submission" date="2013-01" db="EMBL/GenBank/DDBJ databases">
        <title>Draft Genome Sequence of a Mulberry Tree, Morus notabilis C.K. Schneid.</title>
        <authorList>
            <person name="He N."/>
            <person name="Zhao S."/>
        </authorList>
    </citation>
    <scope>NUCLEOTIDE SEQUENCE</scope>
</reference>
<gene>
    <name evidence="3" type="ORF">L484_011528</name>
</gene>
<dbReference type="KEGG" id="mnt:21394780"/>
<evidence type="ECO:0000256" key="1">
    <source>
        <dbReference type="SAM" id="Phobius"/>
    </source>
</evidence>
<feature type="transmembrane region" description="Helical" evidence="1">
    <location>
        <begin position="195"/>
        <end position="217"/>
    </location>
</feature>
<dbReference type="InterPro" id="IPR050233">
    <property type="entry name" value="A_thaliana_F-box"/>
</dbReference>
<dbReference type="PANTHER" id="PTHR47993">
    <property type="entry name" value="OS09G0372900 PROTEIN-RELATED"/>
    <property type="match status" value="1"/>
</dbReference>
<dbReference type="Pfam" id="PF07734">
    <property type="entry name" value="FBA_1"/>
    <property type="match status" value="1"/>
</dbReference>
<protein>
    <recommendedName>
        <fullName evidence="2">F-box associated beta-propeller type 1 domain-containing protein</fullName>
    </recommendedName>
</protein>
<evidence type="ECO:0000313" key="4">
    <source>
        <dbReference type="Proteomes" id="UP000030645"/>
    </source>
</evidence>
<evidence type="ECO:0000259" key="2">
    <source>
        <dbReference type="Pfam" id="PF07734"/>
    </source>
</evidence>
<name>W9RL91_9ROSA</name>
<proteinExistence type="predicted"/>
<dbReference type="EMBL" id="KE344881">
    <property type="protein sequence ID" value="EXB83234.1"/>
    <property type="molecule type" value="Genomic_DNA"/>
</dbReference>
<dbReference type="InterPro" id="IPR006527">
    <property type="entry name" value="F-box-assoc_dom_typ1"/>
</dbReference>
<keyword evidence="1" id="KW-0472">Membrane</keyword>
<sequence length="279" mass="31881">MIGGFNVIAMGSFASLNLMEVMLCNPVLQEFKLVPGSKTRVNNFSCGGIGFGYDSRTKNYKLVRLHEYCTEAGDEVRILGSNSWRQINVSQDVRITDQYQYLHWKGDCYWQVQDHMAELLEWEILCFDMADEIFYSVSFLTNELDIASFPVWNDSFALFLCTQEISENSDLTSYEMWNMLKGCSPTTLIPKSLGILGWLGLCIICQFVSLSTSRAWFLSKDEKTLYVEKMEKIKQKKNTTDEVISREMLLLKGAPVCFFVPVNLVYLTLIKSCVKAVLS</sequence>